<sequence>MNTPQRNRMQASSLAFLAGYVDTLGFIALFGLFTAHVTGNFILIGAALADASQMSILLKFLAFPAFIIGVAGGRLFIAAIERRKGPALALAFSLQLILLIGFMVFGLMATPVVAPASNYAMTAGLLGTAAMGVHSAISRLLLGHLAPTSLMTGNVTQIVIDSVDVLTGAADKSTRERCSKFFWPILSFGIGAIGAAFAYHALGFIALMAPILILLMLILNERNEARRVAAAPSAVS</sequence>
<comment type="caution">
    <text evidence="2">The sequence shown here is derived from an EMBL/GenBank/DDBJ whole genome shotgun (WGS) entry which is preliminary data.</text>
</comment>
<dbReference type="EMBL" id="JAQQFM010000001">
    <property type="protein sequence ID" value="MFL9923054.1"/>
    <property type="molecule type" value="Genomic_DNA"/>
</dbReference>
<reference evidence="2 3" key="1">
    <citation type="journal article" date="2024" name="Chem. Sci.">
        <title>Discovery of megapolipeptins by genome mining of a Burkholderiales bacteria collection.</title>
        <authorList>
            <person name="Paulo B.S."/>
            <person name="Recchia M.J.J."/>
            <person name="Lee S."/>
            <person name="Fergusson C.H."/>
            <person name="Romanowski S.B."/>
            <person name="Hernandez A."/>
            <person name="Krull N."/>
            <person name="Liu D.Y."/>
            <person name="Cavanagh H."/>
            <person name="Bos A."/>
            <person name="Gray C.A."/>
            <person name="Murphy B.T."/>
            <person name="Linington R.G."/>
            <person name="Eustaquio A.S."/>
        </authorList>
    </citation>
    <scope>NUCLEOTIDE SEQUENCE [LARGE SCALE GENOMIC DNA]</scope>
    <source>
        <strain evidence="2 3">RL21-008-BIB-A</strain>
    </source>
</reference>
<evidence type="ECO:0000256" key="1">
    <source>
        <dbReference type="SAM" id="Phobius"/>
    </source>
</evidence>
<dbReference type="Proteomes" id="UP001629246">
    <property type="component" value="Unassembled WGS sequence"/>
</dbReference>
<evidence type="ECO:0000313" key="3">
    <source>
        <dbReference type="Proteomes" id="UP001629246"/>
    </source>
</evidence>
<accession>A0ABW9A496</accession>
<dbReference type="RefSeq" id="WP_408154308.1">
    <property type="nucleotide sequence ID" value="NZ_JAQQFM010000001.1"/>
</dbReference>
<keyword evidence="3" id="KW-1185">Reference proteome</keyword>
<proteinExistence type="predicted"/>
<feature type="transmembrane region" description="Helical" evidence="1">
    <location>
        <begin position="12"/>
        <end position="36"/>
    </location>
</feature>
<feature type="transmembrane region" description="Helical" evidence="1">
    <location>
        <begin position="56"/>
        <end position="77"/>
    </location>
</feature>
<name>A0ABW9A496_9BURK</name>
<feature type="transmembrane region" description="Helical" evidence="1">
    <location>
        <begin position="119"/>
        <end position="142"/>
    </location>
</feature>
<feature type="transmembrane region" description="Helical" evidence="1">
    <location>
        <begin position="89"/>
        <end position="113"/>
    </location>
</feature>
<dbReference type="PANTHER" id="PTHR37314:SF5">
    <property type="entry name" value="SLR0142 PROTEIN"/>
    <property type="match status" value="1"/>
</dbReference>
<keyword evidence="1" id="KW-0812">Transmembrane</keyword>
<feature type="transmembrane region" description="Helical" evidence="1">
    <location>
        <begin position="181"/>
        <end position="198"/>
    </location>
</feature>
<evidence type="ECO:0000313" key="2">
    <source>
        <dbReference type="EMBL" id="MFL9923054.1"/>
    </source>
</evidence>
<keyword evidence="1" id="KW-0472">Membrane</keyword>
<organism evidence="2 3">
    <name type="scientific">Herbaspirillum lusitanum</name>
    <dbReference type="NCBI Taxonomy" id="213312"/>
    <lineage>
        <taxon>Bacteria</taxon>
        <taxon>Pseudomonadati</taxon>
        <taxon>Pseudomonadota</taxon>
        <taxon>Betaproteobacteria</taxon>
        <taxon>Burkholderiales</taxon>
        <taxon>Oxalobacteraceae</taxon>
        <taxon>Herbaspirillum</taxon>
    </lineage>
</organism>
<dbReference type="PANTHER" id="PTHR37314">
    <property type="entry name" value="SLR0142 PROTEIN"/>
    <property type="match status" value="1"/>
</dbReference>
<keyword evidence="1" id="KW-1133">Transmembrane helix</keyword>
<dbReference type="Pfam" id="PF06912">
    <property type="entry name" value="DUF1275"/>
    <property type="match status" value="1"/>
</dbReference>
<gene>
    <name evidence="2" type="ORF">PQR62_02165</name>
</gene>
<dbReference type="InterPro" id="IPR010699">
    <property type="entry name" value="DUF1275"/>
</dbReference>
<feature type="transmembrane region" description="Helical" evidence="1">
    <location>
        <begin position="204"/>
        <end position="220"/>
    </location>
</feature>
<protein>
    <submittedName>
        <fullName evidence="2">YoaK family protein</fullName>
    </submittedName>
</protein>